<sequence length="343" mass="37255">MRQAIRRQIDLAIGPGAWAAAQCDGVGCAKRLRGEQFRNASPARRAGEHRPIAELVETLALARREHIDRGQSPGRVGDHRQQDALDPVGKRRNGSRVEEIGVVFDAQRELAARRGLQRQWVVGGFVTAEVGDGQLTELHRGRRVQRVVLEDEQGVEQLVVTGDAVNLGQRQVLVIQGLLKVVVQLAQQAGDGGLRGHVRAHRHGVDQQAHHRFDAGHVGRASRDRGPEDHVALPGQRHQQLRPRGPQHGVDGGVVGPRQVVQRLSGLLGEPARFQAVAPQPLPVRRSHQGGSVEAGQHFSPAGMGGVEVPAGLPGHEPPVRHRRGQVLRVVGGEDFLQQDRQG</sequence>
<reference evidence="2 3" key="1">
    <citation type="journal article" date="2019" name="Emerg. Microbes Infect.">
        <title>Comprehensive subspecies identification of 175 nontuberculous mycobacteria species based on 7547 genomic profiles.</title>
        <authorList>
            <person name="Matsumoto Y."/>
            <person name="Kinjo T."/>
            <person name="Motooka D."/>
            <person name="Nabeya D."/>
            <person name="Jung N."/>
            <person name="Uechi K."/>
            <person name="Horii T."/>
            <person name="Iida T."/>
            <person name="Fujita J."/>
            <person name="Nakamura S."/>
        </authorList>
    </citation>
    <scope>NUCLEOTIDE SEQUENCE [LARGE SCALE GENOMIC DNA]</scope>
    <source>
        <strain evidence="2 3">JCM 30726</strain>
    </source>
</reference>
<feature type="region of interest" description="Disordered" evidence="1">
    <location>
        <begin position="283"/>
        <end position="322"/>
    </location>
</feature>
<dbReference type="EMBL" id="BLLA01000001">
    <property type="protein sequence ID" value="GFG97332.1"/>
    <property type="molecule type" value="Genomic_DNA"/>
</dbReference>
<accession>A0A7I9Z913</accession>
<proteinExistence type="predicted"/>
<organism evidence="2 3">
    <name type="scientific">Mycobacterium timonense</name>
    <dbReference type="NCBI Taxonomy" id="701043"/>
    <lineage>
        <taxon>Bacteria</taxon>
        <taxon>Bacillati</taxon>
        <taxon>Actinomycetota</taxon>
        <taxon>Actinomycetes</taxon>
        <taxon>Mycobacteriales</taxon>
        <taxon>Mycobacteriaceae</taxon>
        <taxon>Mycobacterium</taxon>
        <taxon>Mycobacterium avium complex (MAC)</taxon>
    </lineage>
</organism>
<protein>
    <submittedName>
        <fullName evidence="2">Uncharacterized protein</fullName>
    </submittedName>
</protein>
<evidence type="ECO:0000313" key="2">
    <source>
        <dbReference type="EMBL" id="GFG97332.1"/>
    </source>
</evidence>
<dbReference type="AlphaFoldDB" id="A0A7I9Z913"/>
<evidence type="ECO:0000256" key="1">
    <source>
        <dbReference type="SAM" id="MobiDB-lite"/>
    </source>
</evidence>
<evidence type="ECO:0000313" key="3">
    <source>
        <dbReference type="Proteomes" id="UP000465301"/>
    </source>
</evidence>
<name>A0A7I9Z913_9MYCO</name>
<dbReference type="AntiFam" id="ANF00178">
    <property type="entry name" value="Shadow ORF (opposite dhbF)"/>
</dbReference>
<dbReference type="Proteomes" id="UP000465301">
    <property type="component" value="Unassembled WGS sequence"/>
</dbReference>
<gene>
    <name evidence="2" type="ORF">MTIM_32110</name>
</gene>
<comment type="caution">
    <text evidence="2">The sequence shown here is derived from an EMBL/GenBank/DDBJ whole genome shotgun (WGS) entry which is preliminary data.</text>
</comment>
<keyword evidence="3" id="KW-1185">Reference proteome</keyword>
<feature type="region of interest" description="Disordered" evidence="1">
    <location>
        <begin position="68"/>
        <end position="92"/>
    </location>
</feature>
<feature type="region of interest" description="Disordered" evidence="1">
    <location>
        <begin position="234"/>
        <end position="254"/>
    </location>
</feature>